<protein>
    <recommendedName>
        <fullName evidence="3">N-acetyltransferase domain-containing protein</fullName>
    </recommendedName>
</protein>
<organism evidence="1 2">
    <name type="scientific">Janibacter indicus</name>
    <dbReference type="NCBI Taxonomy" id="857417"/>
    <lineage>
        <taxon>Bacteria</taxon>
        <taxon>Bacillati</taxon>
        <taxon>Actinomycetota</taxon>
        <taxon>Actinomycetes</taxon>
        <taxon>Micrococcales</taxon>
        <taxon>Intrasporangiaceae</taxon>
        <taxon>Janibacter</taxon>
    </lineage>
</organism>
<name>A0A1L3MFP1_9MICO</name>
<proteinExistence type="predicted"/>
<accession>A0A1L3MFP1</accession>
<evidence type="ECO:0008006" key="3">
    <source>
        <dbReference type="Google" id="ProtNLM"/>
    </source>
</evidence>
<keyword evidence="2" id="KW-1185">Reference proteome</keyword>
<dbReference type="KEGG" id="jte:ASJ30_06255"/>
<evidence type="ECO:0000313" key="2">
    <source>
        <dbReference type="Proteomes" id="UP000182938"/>
    </source>
</evidence>
<dbReference type="Proteomes" id="UP000182938">
    <property type="component" value="Chromosome"/>
</dbReference>
<gene>
    <name evidence="1" type="ORF">ASJ30_06255</name>
</gene>
<reference evidence="1 2" key="1">
    <citation type="submission" date="2015-11" db="EMBL/GenBank/DDBJ databases">
        <authorList>
            <person name="Zhang Y."/>
            <person name="Guo Z."/>
        </authorList>
    </citation>
    <scope>NUCLEOTIDE SEQUENCE [LARGE SCALE GENOMIC DNA]</scope>
    <source>
        <strain evidence="1 2">YFY001</strain>
    </source>
</reference>
<dbReference type="AlphaFoldDB" id="A0A1L3MFP1"/>
<sequence length="61" mass="6863">MHALRGFVTASRQVGFEMVVVHAFDVDAVTFYTTHGFTPFADNPMHLFLTTKELRATFDGL</sequence>
<dbReference type="EMBL" id="CP013290">
    <property type="protein sequence ID" value="APH01195.1"/>
    <property type="molecule type" value="Genomic_DNA"/>
</dbReference>
<evidence type="ECO:0000313" key="1">
    <source>
        <dbReference type="EMBL" id="APH01195.1"/>
    </source>
</evidence>
<dbReference type="Gene3D" id="3.40.630.30">
    <property type="match status" value="1"/>
</dbReference>